<dbReference type="InterPro" id="IPR038595">
    <property type="entry name" value="LOR_sf"/>
</dbReference>
<protein>
    <recommendedName>
        <fullName evidence="4">Tubby C-terminal domain-containing protein</fullName>
    </recommendedName>
</protein>
<dbReference type="AlphaFoldDB" id="A0A1Y1V4Y7"/>
<accession>A0A1Y1V4Y7</accession>
<keyword evidence="3" id="KW-1185">Reference proteome</keyword>
<evidence type="ECO:0000313" key="2">
    <source>
        <dbReference type="EMBL" id="ORX47370.1"/>
    </source>
</evidence>
<dbReference type="SUPFAM" id="SSF54518">
    <property type="entry name" value="Tubby C-terminal domain-like"/>
    <property type="match status" value="1"/>
</dbReference>
<name>A0A1Y1V4Y7_9FUNG</name>
<organism evidence="2 3">
    <name type="scientific">Piromyces finnis</name>
    <dbReference type="NCBI Taxonomy" id="1754191"/>
    <lineage>
        <taxon>Eukaryota</taxon>
        <taxon>Fungi</taxon>
        <taxon>Fungi incertae sedis</taxon>
        <taxon>Chytridiomycota</taxon>
        <taxon>Chytridiomycota incertae sedis</taxon>
        <taxon>Neocallimastigomycetes</taxon>
        <taxon>Neocallimastigales</taxon>
        <taxon>Neocallimastigaceae</taxon>
        <taxon>Piromyces</taxon>
    </lineage>
</organism>
<reference evidence="2 3" key="2">
    <citation type="submission" date="2016-08" db="EMBL/GenBank/DDBJ databases">
        <title>Pervasive Adenine N6-methylation of Active Genes in Fungi.</title>
        <authorList>
            <consortium name="DOE Joint Genome Institute"/>
            <person name="Mondo S.J."/>
            <person name="Dannebaum R.O."/>
            <person name="Kuo R.C."/>
            <person name="Labutti K."/>
            <person name="Haridas S."/>
            <person name="Kuo A."/>
            <person name="Salamov A."/>
            <person name="Ahrendt S.R."/>
            <person name="Lipzen A."/>
            <person name="Sullivan W."/>
            <person name="Andreopoulos W.B."/>
            <person name="Clum A."/>
            <person name="Lindquist E."/>
            <person name="Daum C."/>
            <person name="Ramamoorthy G.K."/>
            <person name="Gryganskyi A."/>
            <person name="Culley D."/>
            <person name="Magnuson J.K."/>
            <person name="James T.Y."/>
            <person name="O'Malley M.A."/>
            <person name="Stajich J.E."/>
            <person name="Spatafora J.W."/>
            <person name="Visel A."/>
            <person name="Grigoriev I.V."/>
        </authorList>
    </citation>
    <scope>NUCLEOTIDE SEQUENCE [LARGE SCALE GENOMIC DNA]</scope>
    <source>
        <strain evidence="3">finn</strain>
    </source>
</reference>
<comment type="caution">
    <text evidence="2">The sequence shown here is derived from an EMBL/GenBank/DDBJ whole genome shotgun (WGS) entry which is preliminary data.</text>
</comment>
<evidence type="ECO:0008006" key="4">
    <source>
        <dbReference type="Google" id="ProtNLM"/>
    </source>
</evidence>
<dbReference type="EMBL" id="MCFH01000031">
    <property type="protein sequence ID" value="ORX47370.1"/>
    <property type="molecule type" value="Genomic_DNA"/>
</dbReference>
<dbReference type="InterPro" id="IPR007612">
    <property type="entry name" value="LOR"/>
</dbReference>
<reference evidence="2 3" key="1">
    <citation type="submission" date="2016-08" db="EMBL/GenBank/DDBJ databases">
        <title>Genomes of anaerobic fungi encode conserved fungal cellulosomes for biomass hydrolysis.</title>
        <authorList>
            <consortium name="DOE Joint Genome Institute"/>
            <person name="Haitjema C.H."/>
            <person name="Gilmore S.P."/>
            <person name="Henske J.K."/>
            <person name="Solomon K.V."/>
            <person name="De Groot R."/>
            <person name="Kuo A."/>
            <person name="Mondo S.J."/>
            <person name="Salamov A.A."/>
            <person name="Labutti K."/>
            <person name="Zhao Z."/>
            <person name="Chiniquy J."/>
            <person name="Barry K."/>
            <person name="Brewer H.M."/>
            <person name="Purvine S.O."/>
            <person name="Wright A.T."/>
            <person name="Boxma B."/>
            <person name="Van Alen T."/>
            <person name="Hackstein J.H."/>
            <person name="Baker S.E."/>
            <person name="Grigoriev I.V."/>
            <person name="O'Malley M.A."/>
        </authorList>
    </citation>
    <scope>NUCLEOTIDE SEQUENCE [LARGE SCALE GENOMIC DNA]</scope>
    <source>
        <strain evidence="3">finn</strain>
    </source>
</reference>
<comment type="similarity">
    <text evidence="1">Belongs to the LOR family.</text>
</comment>
<evidence type="ECO:0000313" key="3">
    <source>
        <dbReference type="Proteomes" id="UP000193719"/>
    </source>
</evidence>
<proteinExistence type="inferred from homology"/>
<dbReference type="Proteomes" id="UP000193719">
    <property type="component" value="Unassembled WGS sequence"/>
</dbReference>
<dbReference type="InterPro" id="IPR025659">
    <property type="entry name" value="Tubby-like_C"/>
</dbReference>
<sequence>MTKDFEETSLPNNICVIDNDYVSEEKTTYYYKATGKFLLEHTIEDVSNMPLYKYEYNVLKGKAKYLDPKTNNVLYKCKFKTHLTKPNELIISRMKNDKEVNSITCNFSSKFSLKEFKYEIEFFNMATEKNELLEIECSAFYKNCSIYYGKKKENGILICQFSTLKNFYYKANFKIDVIPGVDSLFILMIIIQIYQNIQGRKAAAASN</sequence>
<evidence type="ECO:0000256" key="1">
    <source>
        <dbReference type="ARBA" id="ARBA00005437"/>
    </source>
</evidence>
<dbReference type="Pfam" id="PF04525">
    <property type="entry name" value="LOR"/>
    <property type="match status" value="1"/>
</dbReference>
<gene>
    <name evidence="2" type="ORF">BCR36DRAFT_584876</name>
</gene>
<dbReference type="Gene3D" id="2.40.160.200">
    <property type="entry name" value="LURP1-related"/>
    <property type="match status" value="1"/>
</dbReference>
<dbReference type="OrthoDB" id="10441829at2759"/>